<gene>
    <name evidence="1" type="ORF">M513_00890</name>
    <name evidence="2" type="ORF">M514_00890</name>
</gene>
<protein>
    <recommendedName>
        <fullName evidence="4">SCAN domain-containing protein 3</fullName>
    </recommendedName>
</protein>
<evidence type="ECO:0000313" key="3">
    <source>
        <dbReference type="Proteomes" id="UP000030764"/>
    </source>
</evidence>
<name>A0A085MYW3_9BILA</name>
<evidence type="ECO:0000313" key="2">
    <source>
        <dbReference type="EMBL" id="KFD62409.1"/>
    </source>
</evidence>
<accession>A0A085MYW3</accession>
<dbReference type="PANTHER" id="PTHR45913">
    <property type="entry name" value="EPM2A-INTERACTING PROTEIN 1"/>
    <property type="match status" value="1"/>
</dbReference>
<dbReference type="AlphaFoldDB" id="A0A085MYW3"/>
<organism evidence="2">
    <name type="scientific">Trichuris suis</name>
    <name type="common">pig whipworm</name>
    <dbReference type="NCBI Taxonomy" id="68888"/>
    <lineage>
        <taxon>Eukaryota</taxon>
        <taxon>Metazoa</taxon>
        <taxon>Ecdysozoa</taxon>
        <taxon>Nematoda</taxon>
        <taxon>Enoplea</taxon>
        <taxon>Dorylaimia</taxon>
        <taxon>Trichinellida</taxon>
        <taxon>Trichuridae</taxon>
        <taxon>Trichuris</taxon>
    </lineage>
</organism>
<evidence type="ECO:0008006" key="4">
    <source>
        <dbReference type="Google" id="ProtNLM"/>
    </source>
</evidence>
<dbReference type="EMBL" id="KL363185">
    <property type="protein sequence ID" value="KFD58127.1"/>
    <property type="molecule type" value="Genomic_DNA"/>
</dbReference>
<keyword evidence="3" id="KW-1185">Reference proteome</keyword>
<dbReference type="Proteomes" id="UP000030758">
    <property type="component" value="Unassembled WGS sequence"/>
</dbReference>
<reference evidence="2 3" key="1">
    <citation type="journal article" date="2014" name="Nat. Genet.">
        <title>Genome and transcriptome of the porcine whipworm Trichuris suis.</title>
        <authorList>
            <person name="Jex A.R."/>
            <person name="Nejsum P."/>
            <person name="Schwarz E.M."/>
            <person name="Hu L."/>
            <person name="Young N.D."/>
            <person name="Hall R.S."/>
            <person name="Korhonen P.K."/>
            <person name="Liao S."/>
            <person name="Thamsborg S."/>
            <person name="Xia J."/>
            <person name="Xu P."/>
            <person name="Wang S."/>
            <person name="Scheerlinck J.P."/>
            <person name="Hofmann A."/>
            <person name="Sternberg P.W."/>
            <person name="Wang J."/>
            <person name="Gasser R.B."/>
        </authorList>
    </citation>
    <scope>NUCLEOTIDE SEQUENCE [LARGE SCALE GENOMIC DNA]</scope>
    <source>
        <strain evidence="2">DCEP-RM93F</strain>
        <strain evidence="1">DCEP-RM93M</strain>
    </source>
</reference>
<dbReference type="PANTHER" id="PTHR45913:SF22">
    <property type="entry name" value="SCAN BOX DOMAIN-CONTAINING PROTEIN"/>
    <property type="match status" value="1"/>
</dbReference>
<sequence>MPRTIGEELLIPAIAEVVETVLLQHARDVTNKIPLGNDTVQRRINAMAKDIEDALCCMLRKSECCPVTKQLRPLYKRRTLRRRIIVFEGTHNRYERCLFFKQCRNSLWKKEFPSEHNAVATDGAPAILGCQRGFISYLKKIVRNMPSIHCVLHRQHLVARRLSPRLNESLQYVINAVNKIKSNPLNDRLFRRLYGEYNDELNRLLQHTEVR</sequence>
<dbReference type="EMBL" id="KL367596">
    <property type="protein sequence ID" value="KFD62409.1"/>
    <property type="molecule type" value="Genomic_DNA"/>
</dbReference>
<dbReference type="Proteomes" id="UP000030764">
    <property type="component" value="Unassembled WGS sequence"/>
</dbReference>
<proteinExistence type="predicted"/>
<evidence type="ECO:0000313" key="1">
    <source>
        <dbReference type="EMBL" id="KFD58127.1"/>
    </source>
</evidence>